<proteinExistence type="predicted"/>
<dbReference type="EMBL" id="VSRR010084121">
    <property type="protein sequence ID" value="MPC90366.1"/>
    <property type="molecule type" value="Genomic_DNA"/>
</dbReference>
<evidence type="ECO:0000313" key="2">
    <source>
        <dbReference type="Proteomes" id="UP000324222"/>
    </source>
</evidence>
<accession>A0A5B7J8M1</accession>
<reference evidence="1 2" key="1">
    <citation type="submission" date="2019-05" db="EMBL/GenBank/DDBJ databases">
        <title>Another draft genome of Portunus trituberculatus and its Hox gene families provides insights of decapod evolution.</title>
        <authorList>
            <person name="Jeong J.-H."/>
            <person name="Song I."/>
            <person name="Kim S."/>
            <person name="Choi T."/>
            <person name="Kim D."/>
            <person name="Ryu S."/>
            <person name="Kim W."/>
        </authorList>
    </citation>
    <scope>NUCLEOTIDE SEQUENCE [LARGE SCALE GENOMIC DNA]</scope>
    <source>
        <tissue evidence="1">Muscle</tissue>
    </source>
</reference>
<gene>
    <name evidence="1" type="ORF">E2C01_085347</name>
</gene>
<dbReference type="Proteomes" id="UP000324222">
    <property type="component" value="Unassembled WGS sequence"/>
</dbReference>
<protein>
    <submittedName>
        <fullName evidence="1">Uncharacterized protein</fullName>
    </submittedName>
</protein>
<keyword evidence="2" id="KW-1185">Reference proteome</keyword>
<sequence>MNELTSPPQPQSCSYVIANTSVTERGGSRYLEGKLAVRHDQDTTHKATGKRQAMLIRDTRRDTRGSVRSENPGVMGDNHTLTHVFVTHFRAAAGPGELCLSCQHTVSGH</sequence>
<evidence type="ECO:0000313" key="1">
    <source>
        <dbReference type="EMBL" id="MPC90366.1"/>
    </source>
</evidence>
<organism evidence="1 2">
    <name type="scientific">Portunus trituberculatus</name>
    <name type="common">Swimming crab</name>
    <name type="synonym">Neptunus trituberculatus</name>
    <dbReference type="NCBI Taxonomy" id="210409"/>
    <lineage>
        <taxon>Eukaryota</taxon>
        <taxon>Metazoa</taxon>
        <taxon>Ecdysozoa</taxon>
        <taxon>Arthropoda</taxon>
        <taxon>Crustacea</taxon>
        <taxon>Multicrustacea</taxon>
        <taxon>Malacostraca</taxon>
        <taxon>Eumalacostraca</taxon>
        <taxon>Eucarida</taxon>
        <taxon>Decapoda</taxon>
        <taxon>Pleocyemata</taxon>
        <taxon>Brachyura</taxon>
        <taxon>Eubrachyura</taxon>
        <taxon>Portunoidea</taxon>
        <taxon>Portunidae</taxon>
        <taxon>Portuninae</taxon>
        <taxon>Portunus</taxon>
    </lineage>
</organism>
<name>A0A5B7J8M1_PORTR</name>
<dbReference type="AlphaFoldDB" id="A0A5B7J8M1"/>
<comment type="caution">
    <text evidence="1">The sequence shown here is derived from an EMBL/GenBank/DDBJ whole genome shotgun (WGS) entry which is preliminary data.</text>
</comment>